<organism evidence="2 3">
    <name type="scientific">Marinobacter daqiaonensis</name>
    <dbReference type="NCBI Taxonomy" id="650891"/>
    <lineage>
        <taxon>Bacteria</taxon>
        <taxon>Pseudomonadati</taxon>
        <taxon>Pseudomonadota</taxon>
        <taxon>Gammaproteobacteria</taxon>
        <taxon>Pseudomonadales</taxon>
        <taxon>Marinobacteraceae</taxon>
        <taxon>Marinobacter</taxon>
    </lineage>
</organism>
<keyword evidence="3" id="KW-1185">Reference proteome</keyword>
<dbReference type="SUPFAM" id="SSF56024">
    <property type="entry name" value="Phospholipase D/nuclease"/>
    <property type="match status" value="1"/>
</dbReference>
<gene>
    <name evidence="2" type="ORF">SAMN05216203_3016</name>
</gene>
<reference evidence="2 3" key="1">
    <citation type="submission" date="2016-10" db="EMBL/GenBank/DDBJ databases">
        <authorList>
            <person name="de Groot N.N."/>
        </authorList>
    </citation>
    <scope>NUCLEOTIDE SEQUENCE [LARGE SCALE GENOMIC DNA]</scope>
    <source>
        <strain evidence="2 3">CGMCC 1.9167</strain>
    </source>
</reference>
<evidence type="ECO:0000259" key="1">
    <source>
        <dbReference type="Pfam" id="PF13091"/>
    </source>
</evidence>
<protein>
    <submittedName>
        <fullName evidence="2">PLD-like domain-containing protein</fullName>
    </submittedName>
</protein>
<feature type="domain" description="Phospholipase D-like" evidence="1">
    <location>
        <begin position="228"/>
        <end position="347"/>
    </location>
</feature>
<dbReference type="InterPro" id="IPR025202">
    <property type="entry name" value="PLD-like_dom"/>
</dbReference>
<dbReference type="RefSeq" id="WP_092014861.1">
    <property type="nucleotide sequence ID" value="NZ_FOYW01000002.1"/>
</dbReference>
<dbReference type="Gene3D" id="3.30.870.10">
    <property type="entry name" value="Endonuclease Chain A"/>
    <property type="match status" value="1"/>
</dbReference>
<dbReference type="Proteomes" id="UP000198644">
    <property type="component" value="Unassembled WGS sequence"/>
</dbReference>
<dbReference type="AlphaFoldDB" id="A0A1I6JH20"/>
<evidence type="ECO:0000313" key="2">
    <source>
        <dbReference type="EMBL" id="SFR78276.1"/>
    </source>
</evidence>
<name>A0A1I6JH20_9GAMM</name>
<dbReference type="EMBL" id="FOYW01000002">
    <property type="protein sequence ID" value="SFR78276.1"/>
    <property type="molecule type" value="Genomic_DNA"/>
</dbReference>
<evidence type="ECO:0000313" key="3">
    <source>
        <dbReference type="Proteomes" id="UP000198644"/>
    </source>
</evidence>
<dbReference type="Pfam" id="PF13091">
    <property type="entry name" value="PLDc_2"/>
    <property type="match status" value="1"/>
</dbReference>
<dbReference type="STRING" id="650891.SAMN05216203_3016"/>
<sequence>MDNAQISQYLEERLGGRPVKAAVFTTYTFDPAFFELEVVPLLLPENSSFSIDERVKQFQVRESLREAELPIDVFYDQNIFRIQGESSPGMEYGCHGVSEGNRAFHPKLSFLLVGNGVGESDSLLISAGSNNLTKAGWWDNVECQHWEAIGQRGGDGEFLRVLKRDLEYLQGKQIVQSGNGAVSEIQRFLANCVADPEAPPVHYFGLSSTTRFLDFLSAEISQLKKPVELEIISPFFADNSRNNLHEAFQDLGVGDVRLLLPRDDKQEALCNLDYLAHIDSLENVSWSDWVKTTSDPLGVGKEPHRELHAKIFNFIGADRALTFVGSVNFTYKALNENVEAGFLVATDTESLLEVISDDLPDVSQRSLDPAPGEQHQEAEGVMPQISLTFDWLTKTLSGAVDSESSIEIDLIGADGAGNAAVIGWCLSNVLSDYTGNTEALEKALANGSLILVSGRVCDSDELIAPHRVLLQQTHWSHKPQPELATLSPQQILAIYAGMSPERRQLLLTDARVKRLFELGERGETSLIEEAPLENEFFSEYAELFHAFRMLRRDLSNEQSTPKKQDYYLTGTGVDSLPTLVGRAAAIFESAPEDKQPLHPVSAYLLLLSAKEVYRSDEFTDRPYVSQQLELVESLLQQIRESKLIKLSSEREADREQFFEWFETQFLEQYRTEEAEAGA</sequence>
<accession>A0A1I6JH20</accession>
<proteinExistence type="predicted"/>
<dbReference type="OrthoDB" id="8769320at2"/>